<dbReference type="InterPro" id="IPR018485">
    <property type="entry name" value="FGGY_C"/>
</dbReference>
<keyword evidence="2 4" id="KW-0808">Transferase</keyword>
<dbReference type="InterPro" id="IPR050406">
    <property type="entry name" value="FGGY_Carb_Kinase"/>
</dbReference>
<reference evidence="7 10" key="2">
    <citation type="submission" date="2019-07" db="EMBL/GenBank/DDBJ databases">
        <title>Whole genome shotgun sequence of Lactobacillus spicheri NBRC 107155.</title>
        <authorList>
            <person name="Hosoyama A."/>
            <person name="Uohara A."/>
            <person name="Ohji S."/>
            <person name="Ichikawa N."/>
        </authorList>
    </citation>
    <scope>NUCLEOTIDE SEQUENCE [LARGE SCALE GENOMIC DNA]</scope>
    <source>
        <strain evidence="7 10">NBRC 107155</strain>
    </source>
</reference>
<evidence type="ECO:0000256" key="1">
    <source>
        <dbReference type="ARBA" id="ARBA00009156"/>
    </source>
</evidence>
<dbReference type="Proteomes" id="UP000321691">
    <property type="component" value="Unassembled WGS sequence"/>
</dbReference>
<organism evidence="8 9">
    <name type="scientific">Levilactobacillus spicheri</name>
    <dbReference type="NCBI Taxonomy" id="216463"/>
    <lineage>
        <taxon>Bacteria</taxon>
        <taxon>Bacillati</taxon>
        <taxon>Bacillota</taxon>
        <taxon>Bacilli</taxon>
        <taxon>Lactobacillales</taxon>
        <taxon>Lactobacillaceae</taxon>
        <taxon>Levilactobacillus</taxon>
    </lineage>
</organism>
<dbReference type="InterPro" id="IPR018483">
    <property type="entry name" value="Carb_kinase_FGGY_CS"/>
</dbReference>
<accession>A0A0F3RP69</accession>
<dbReference type="STRING" id="216463.VC81_12945"/>
<dbReference type="Pfam" id="PF02782">
    <property type="entry name" value="FGGY_C"/>
    <property type="match status" value="1"/>
</dbReference>
<dbReference type="PANTHER" id="PTHR43095:SF2">
    <property type="entry name" value="GLUCONOKINASE"/>
    <property type="match status" value="1"/>
</dbReference>
<evidence type="ECO:0000256" key="2">
    <source>
        <dbReference type="ARBA" id="ARBA00022679"/>
    </source>
</evidence>
<dbReference type="InterPro" id="IPR000577">
    <property type="entry name" value="Carb_kinase_FGGY"/>
</dbReference>
<evidence type="ECO:0000259" key="5">
    <source>
        <dbReference type="Pfam" id="PF00370"/>
    </source>
</evidence>
<evidence type="ECO:0000313" key="7">
    <source>
        <dbReference type="EMBL" id="GEO67115.1"/>
    </source>
</evidence>
<name>A0A0F3RP69_9LACO</name>
<sequence>MDYMIGVDIGTTSVKTVLYDTQGKMQGYSNNLYPLYQDVPDMAEEDPEEIFSAIIDGLTTVLRKADLKDGQLHGVSFSAAMHSLILLDENHKPLTRAITWADNRAVKYADELRENGVGKQLYEKTGTPIHPMTPLSKLIWLRNDQPDLFKQARWFVGIKEYVIYKLFGVMQEDYSIANATGLFNIFNMDWDDQALEVAGITRDQLPKLVDTTDQISGMKADYAGVIGIDPNTPFIMGASDGPLANLGVDAIDPGVVAVTIGTSGAVRVVTDKPKIDPKGRVFCYYLSKDHWVVGGPVNNGGIVFRWVRDQLFAPEKITAEQMKVDSYDLLTEIASKVPAGSDGLIFHPFLGGERAPIWDANARGSFFGLTRTHSRAHMVRAALEGIVYNLYTVMLALEEVVGKPKSIQATGGFARSALWRQMLADIFEQDVTIPESPEGTALGAATLGMYALGLIDDLATVKNFIGVANVHHPNPDTFEAYRTLVPIYIRLSRQLQSEYKNIAEFQRKHPQQDNTASKEE</sequence>
<evidence type="ECO:0000313" key="10">
    <source>
        <dbReference type="Proteomes" id="UP000321691"/>
    </source>
</evidence>
<dbReference type="GO" id="GO:0046316">
    <property type="term" value="F:gluconokinase activity"/>
    <property type="evidence" value="ECO:0007669"/>
    <property type="project" value="InterPro"/>
</dbReference>
<reference evidence="8 9" key="1">
    <citation type="submission" date="2015-03" db="EMBL/GenBank/DDBJ databases">
        <authorList>
            <person name="Zheng J."/>
            <person name="Ganezle M."/>
        </authorList>
    </citation>
    <scope>NUCLEOTIDE SEQUENCE [LARGE SCALE GENOMIC DNA]</scope>
    <source>
        <strain evidence="8 9">LP38</strain>
    </source>
</reference>
<evidence type="ECO:0000313" key="8">
    <source>
        <dbReference type="EMBL" id="KJW11690.1"/>
    </source>
</evidence>
<evidence type="ECO:0000313" key="9">
    <source>
        <dbReference type="Proteomes" id="UP000033491"/>
    </source>
</evidence>
<dbReference type="EMBL" id="JZCR01000025">
    <property type="protein sequence ID" value="KJW11690.1"/>
    <property type="molecule type" value="Genomic_DNA"/>
</dbReference>
<dbReference type="Gene3D" id="3.30.420.40">
    <property type="match status" value="2"/>
</dbReference>
<dbReference type="AlphaFoldDB" id="A0A0F3RP69"/>
<dbReference type="RefSeq" id="WP_045808470.1">
    <property type="nucleotide sequence ID" value="NZ_BJZI01000020.1"/>
</dbReference>
<comment type="caution">
    <text evidence="8">The sequence shown here is derived from an EMBL/GenBank/DDBJ whole genome shotgun (WGS) entry which is preliminary data.</text>
</comment>
<dbReference type="InterPro" id="IPR006002">
    <property type="entry name" value="Gluconate_kinase"/>
</dbReference>
<dbReference type="PIRSF" id="PIRSF000538">
    <property type="entry name" value="GlpK"/>
    <property type="match status" value="1"/>
</dbReference>
<dbReference type="PROSITE" id="PS00445">
    <property type="entry name" value="FGGY_KINASES_2"/>
    <property type="match status" value="1"/>
</dbReference>
<dbReference type="PATRIC" id="fig|216463.3.peg.1849"/>
<dbReference type="PANTHER" id="PTHR43095">
    <property type="entry name" value="SUGAR KINASE"/>
    <property type="match status" value="1"/>
</dbReference>
<dbReference type="NCBIfam" id="TIGR01314">
    <property type="entry name" value="gntK_FGGY"/>
    <property type="match status" value="1"/>
</dbReference>
<gene>
    <name evidence="7" type="ORF">LSP04_15340</name>
    <name evidence="8" type="ORF">VC81_12945</name>
</gene>
<dbReference type="InterPro" id="IPR018484">
    <property type="entry name" value="FGGY_N"/>
</dbReference>
<dbReference type="GO" id="GO:0019521">
    <property type="term" value="P:D-gluconate metabolic process"/>
    <property type="evidence" value="ECO:0007669"/>
    <property type="project" value="InterPro"/>
</dbReference>
<evidence type="ECO:0000259" key="6">
    <source>
        <dbReference type="Pfam" id="PF02782"/>
    </source>
</evidence>
<feature type="domain" description="Carbohydrate kinase FGGY C-terminal" evidence="6">
    <location>
        <begin position="257"/>
        <end position="452"/>
    </location>
</feature>
<comment type="similarity">
    <text evidence="1 4">Belongs to the FGGY kinase family.</text>
</comment>
<dbReference type="InterPro" id="IPR043129">
    <property type="entry name" value="ATPase_NBD"/>
</dbReference>
<dbReference type="CDD" id="cd07770">
    <property type="entry name" value="ASKHA_NBD_FGGY_GntK"/>
    <property type="match status" value="1"/>
</dbReference>
<dbReference type="Pfam" id="PF00370">
    <property type="entry name" value="FGGY_N"/>
    <property type="match status" value="1"/>
</dbReference>
<protein>
    <submittedName>
        <fullName evidence="7">Gluconate kinase</fullName>
    </submittedName>
    <submittedName>
        <fullName evidence="8">Gluconokinase</fullName>
    </submittedName>
</protein>
<evidence type="ECO:0000256" key="4">
    <source>
        <dbReference type="RuleBase" id="RU003733"/>
    </source>
</evidence>
<evidence type="ECO:0000256" key="3">
    <source>
        <dbReference type="ARBA" id="ARBA00022777"/>
    </source>
</evidence>
<keyword evidence="10" id="KW-1185">Reference proteome</keyword>
<proteinExistence type="inferred from homology"/>
<dbReference type="Proteomes" id="UP000033491">
    <property type="component" value="Unassembled WGS sequence"/>
</dbReference>
<dbReference type="EMBL" id="BJZI01000020">
    <property type="protein sequence ID" value="GEO67115.1"/>
    <property type="molecule type" value="Genomic_DNA"/>
</dbReference>
<keyword evidence="3 4" id="KW-0418">Kinase</keyword>
<dbReference type="SUPFAM" id="SSF53067">
    <property type="entry name" value="Actin-like ATPase domain"/>
    <property type="match status" value="2"/>
</dbReference>
<feature type="domain" description="Carbohydrate kinase FGGY N-terminal" evidence="5">
    <location>
        <begin position="3"/>
        <end position="247"/>
    </location>
</feature>
<dbReference type="OrthoDB" id="9805576at2"/>